<dbReference type="GO" id="GO:0052621">
    <property type="term" value="F:diguanylate cyclase activity"/>
    <property type="evidence" value="ECO:0007669"/>
    <property type="project" value="UniProtKB-EC"/>
</dbReference>
<sequence>MLVFSLYLLSASLFAYVIYHQYTVLVGTLGSHFERAMIAAELTRDAESIAAEVYELLVGNDRSISAGNRRVDNLAQIYQATRKRLEPLSEADTQALDRWQTPFFSSLDRLNERLRAEQELQATQFQRVDMLFLLLQRVSTLEQGEALPGAERRFVGQALAGLGYAAAALSAERPGHIARLTRYCRQQMQEMMALPLTHPDFITLREQLAQELPDVFASRSPLLRHGRATLATARQTRVLAQKLTSATFGYHQRLKVSAGEALQQQKALMHRSLAGLLSASLVLVLITLGALFYIRRVIIQRINRLSRAMQAHWQGEGPPIPIDGDDEISRMGGTFEAFVRARQSAEQKLALANRELQQMNLSLHRLSELDELTQIANRRCFDRHFQAEWRRAQREKRSLALIMGDVDDFKRYNDEYGHQCGDECLHRVAQALAGRLHREGDMVARYGGEEFIVLLPGLSREQARQVAEQLLTTVRELNIPHRQSVHGRVTLSLGVAACVPRPDARFETLVGEADRALYRAKEQGRNRLSVRPHDDAAG</sequence>
<dbReference type="PROSITE" id="PS50885">
    <property type="entry name" value="HAMP"/>
    <property type="match status" value="1"/>
</dbReference>
<dbReference type="AlphaFoldDB" id="A0A233RK09"/>
<dbReference type="InterPro" id="IPR000160">
    <property type="entry name" value="GGDEF_dom"/>
</dbReference>
<dbReference type="Proteomes" id="UP000242757">
    <property type="component" value="Unassembled WGS sequence"/>
</dbReference>
<dbReference type="InterPro" id="IPR003660">
    <property type="entry name" value="HAMP_dom"/>
</dbReference>
<dbReference type="Pfam" id="PF00990">
    <property type="entry name" value="GGDEF"/>
    <property type="match status" value="1"/>
</dbReference>
<dbReference type="PANTHER" id="PTHR45138:SF9">
    <property type="entry name" value="DIGUANYLATE CYCLASE DGCM-RELATED"/>
    <property type="match status" value="1"/>
</dbReference>
<comment type="cofactor">
    <cofactor evidence="1">
        <name>Mg(2+)</name>
        <dbReference type="ChEBI" id="CHEBI:18420"/>
    </cofactor>
</comment>
<dbReference type="InterPro" id="IPR050469">
    <property type="entry name" value="Diguanylate_Cyclase"/>
</dbReference>
<dbReference type="NCBIfam" id="TIGR00254">
    <property type="entry name" value="GGDEF"/>
    <property type="match status" value="1"/>
</dbReference>
<dbReference type="GO" id="GO:0043709">
    <property type="term" value="P:cell adhesion involved in single-species biofilm formation"/>
    <property type="evidence" value="ECO:0007669"/>
    <property type="project" value="TreeGrafter"/>
</dbReference>
<comment type="catalytic activity">
    <reaction evidence="3">
        <text>2 GTP = 3',3'-c-di-GMP + 2 diphosphate</text>
        <dbReference type="Rhea" id="RHEA:24898"/>
        <dbReference type="ChEBI" id="CHEBI:33019"/>
        <dbReference type="ChEBI" id="CHEBI:37565"/>
        <dbReference type="ChEBI" id="CHEBI:58805"/>
        <dbReference type="EC" id="2.7.7.65"/>
    </reaction>
</comment>
<dbReference type="SMART" id="SM00267">
    <property type="entry name" value="GGDEF"/>
    <property type="match status" value="1"/>
</dbReference>
<evidence type="ECO:0000259" key="6">
    <source>
        <dbReference type="PROSITE" id="PS50885"/>
    </source>
</evidence>
<comment type="caution">
    <text evidence="8">The sequence shown here is derived from an EMBL/GenBank/DDBJ whole genome shotgun (WGS) entry which is preliminary data.</text>
</comment>
<dbReference type="CDD" id="cd01949">
    <property type="entry name" value="GGDEF"/>
    <property type="match status" value="1"/>
</dbReference>
<evidence type="ECO:0000313" key="9">
    <source>
        <dbReference type="Proteomes" id="UP000242757"/>
    </source>
</evidence>
<dbReference type="SUPFAM" id="SSF55073">
    <property type="entry name" value="Nucleotide cyclase"/>
    <property type="match status" value="1"/>
</dbReference>
<feature type="coiled-coil region" evidence="4">
    <location>
        <begin position="342"/>
        <end position="369"/>
    </location>
</feature>
<evidence type="ECO:0000256" key="2">
    <source>
        <dbReference type="ARBA" id="ARBA00012528"/>
    </source>
</evidence>
<dbReference type="GO" id="GO:0005886">
    <property type="term" value="C:plasma membrane"/>
    <property type="evidence" value="ECO:0007669"/>
    <property type="project" value="TreeGrafter"/>
</dbReference>
<dbReference type="EMBL" id="NBIM01000001">
    <property type="protein sequence ID" value="OXY83720.1"/>
    <property type="molecule type" value="Genomic_DNA"/>
</dbReference>
<feature type="domain" description="HAMP" evidence="6">
    <location>
        <begin position="296"/>
        <end position="347"/>
    </location>
</feature>
<name>A0A233RK09_9GAMM</name>
<feature type="domain" description="GGDEF" evidence="7">
    <location>
        <begin position="397"/>
        <end position="533"/>
    </location>
</feature>
<dbReference type="PROSITE" id="PS50887">
    <property type="entry name" value="GGDEF"/>
    <property type="match status" value="1"/>
</dbReference>
<dbReference type="InterPro" id="IPR043128">
    <property type="entry name" value="Rev_trsase/Diguanyl_cyclase"/>
</dbReference>
<evidence type="ECO:0000256" key="4">
    <source>
        <dbReference type="SAM" id="Coils"/>
    </source>
</evidence>
<proteinExistence type="predicted"/>
<keyword evidence="9" id="KW-1185">Reference proteome</keyword>
<keyword evidence="5" id="KW-1133">Transmembrane helix</keyword>
<evidence type="ECO:0000259" key="7">
    <source>
        <dbReference type="PROSITE" id="PS50887"/>
    </source>
</evidence>
<organism evidence="8 9">
    <name type="scientific">Oceanimonas doudoroffii</name>
    <dbReference type="NCBI Taxonomy" id="84158"/>
    <lineage>
        <taxon>Bacteria</taxon>
        <taxon>Pseudomonadati</taxon>
        <taxon>Pseudomonadota</taxon>
        <taxon>Gammaproteobacteria</taxon>
        <taxon>Aeromonadales</taxon>
        <taxon>Aeromonadaceae</taxon>
        <taxon>Oceanimonas</taxon>
    </lineage>
</organism>
<protein>
    <recommendedName>
        <fullName evidence="2">diguanylate cyclase</fullName>
        <ecNumber evidence="2">2.7.7.65</ecNumber>
    </recommendedName>
</protein>
<dbReference type="GO" id="GO:0007165">
    <property type="term" value="P:signal transduction"/>
    <property type="evidence" value="ECO:0007669"/>
    <property type="project" value="InterPro"/>
</dbReference>
<feature type="transmembrane region" description="Helical" evidence="5">
    <location>
        <begin position="273"/>
        <end position="294"/>
    </location>
</feature>
<reference evidence="8 9" key="1">
    <citation type="submission" date="2017-08" db="EMBL/GenBank/DDBJ databases">
        <title>A Genome Sequence of Oceanimonas doudoroffii ATCC 27123T.</title>
        <authorList>
            <person name="Brennan M.A."/>
            <person name="Maclea K.S."/>
            <person name="Mcclelland W.D."/>
            <person name="Trachtenberg A.M."/>
        </authorList>
    </citation>
    <scope>NUCLEOTIDE SEQUENCE [LARGE SCALE GENOMIC DNA]</scope>
    <source>
        <strain evidence="8 9">ATCC 27123</strain>
    </source>
</reference>
<keyword evidence="5" id="KW-0472">Membrane</keyword>
<evidence type="ECO:0000256" key="1">
    <source>
        <dbReference type="ARBA" id="ARBA00001946"/>
    </source>
</evidence>
<dbReference type="Gene3D" id="3.30.70.270">
    <property type="match status" value="1"/>
</dbReference>
<accession>A0A233RK09</accession>
<evidence type="ECO:0000256" key="5">
    <source>
        <dbReference type="SAM" id="Phobius"/>
    </source>
</evidence>
<dbReference type="InterPro" id="IPR029787">
    <property type="entry name" value="Nucleotide_cyclase"/>
</dbReference>
<dbReference type="PANTHER" id="PTHR45138">
    <property type="entry name" value="REGULATORY COMPONENTS OF SENSORY TRANSDUCTION SYSTEM"/>
    <property type="match status" value="1"/>
</dbReference>
<dbReference type="FunFam" id="3.30.70.270:FF:000001">
    <property type="entry name" value="Diguanylate cyclase domain protein"/>
    <property type="match status" value="1"/>
</dbReference>
<evidence type="ECO:0000256" key="3">
    <source>
        <dbReference type="ARBA" id="ARBA00034247"/>
    </source>
</evidence>
<keyword evidence="4" id="KW-0175">Coiled coil</keyword>
<dbReference type="Gene3D" id="6.10.340.10">
    <property type="match status" value="1"/>
</dbReference>
<evidence type="ECO:0000313" key="8">
    <source>
        <dbReference type="EMBL" id="OXY83720.1"/>
    </source>
</evidence>
<dbReference type="GO" id="GO:1902201">
    <property type="term" value="P:negative regulation of bacterial-type flagellum-dependent cell motility"/>
    <property type="evidence" value="ECO:0007669"/>
    <property type="project" value="TreeGrafter"/>
</dbReference>
<gene>
    <name evidence="8" type="ORF">B6S08_00315</name>
</gene>
<dbReference type="OrthoDB" id="9803824at2"/>
<dbReference type="EC" id="2.7.7.65" evidence="2"/>
<keyword evidence="5" id="KW-0812">Transmembrane</keyword>